<organism evidence="5 6">
    <name type="scientific">Diaphorobacter ruginosibacter</name>
    <dbReference type="NCBI Taxonomy" id="1715720"/>
    <lineage>
        <taxon>Bacteria</taxon>
        <taxon>Pseudomonadati</taxon>
        <taxon>Pseudomonadota</taxon>
        <taxon>Betaproteobacteria</taxon>
        <taxon>Burkholderiales</taxon>
        <taxon>Comamonadaceae</taxon>
        <taxon>Diaphorobacter</taxon>
    </lineage>
</organism>
<dbReference type="RefSeq" id="WP_187596085.1">
    <property type="nucleotide sequence ID" value="NZ_CP060714.1"/>
</dbReference>
<evidence type="ECO:0000256" key="1">
    <source>
        <dbReference type="ARBA" id="ARBA00023015"/>
    </source>
</evidence>
<dbReference type="EMBL" id="CP060714">
    <property type="protein sequence ID" value="QNN55812.1"/>
    <property type="molecule type" value="Genomic_DNA"/>
</dbReference>
<evidence type="ECO:0000259" key="4">
    <source>
        <dbReference type="PROSITE" id="PS50949"/>
    </source>
</evidence>
<dbReference type="AlphaFoldDB" id="A0A7G9RJN7"/>
<dbReference type="SMART" id="SM00345">
    <property type="entry name" value="HTH_GNTR"/>
    <property type="match status" value="1"/>
</dbReference>
<reference evidence="5 6" key="1">
    <citation type="submission" date="2020-08" db="EMBL/GenBank/DDBJ databases">
        <title>Genome sequence of Diaphorobacter ruginosibacter DSM 27467T.</title>
        <authorList>
            <person name="Hyun D.-W."/>
            <person name="Bae J.-W."/>
        </authorList>
    </citation>
    <scope>NUCLEOTIDE SEQUENCE [LARGE SCALE GENOMIC DNA]</scope>
    <source>
        <strain evidence="5 6">DSM 27467</strain>
    </source>
</reference>
<name>A0A7G9RJN7_9BURK</name>
<dbReference type="SMART" id="SM00866">
    <property type="entry name" value="UTRA"/>
    <property type="match status" value="1"/>
</dbReference>
<dbReference type="GO" id="GO:0003700">
    <property type="term" value="F:DNA-binding transcription factor activity"/>
    <property type="evidence" value="ECO:0007669"/>
    <property type="project" value="InterPro"/>
</dbReference>
<proteinExistence type="predicted"/>
<dbReference type="PANTHER" id="PTHR44846">
    <property type="entry name" value="MANNOSYL-D-GLYCERATE TRANSPORT/METABOLISM SYSTEM REPRESSOR MNGR-RELATED"/>
    <property type="match status" value="1"/>
</dbReference>
<evidence type="ECO:0000256" key="3">
    <source>
        <dbReference type="ARBA" id="ARBA00023163"/>
    </source>
</evidence>
<accession>A0A7G9RJN7</accession>
<dbReference type="InterPro" id="IPR028978">
    <property type="entry name" value="Chorismate_lyase_/UTRA_dom_sf"/>
</dbReference>
<dbReference type="Pfam" id="PF00392">
    <property type="entry name" value="GntR"/>
    <property type="match status" value="1"/>
</dbReference>
<keyword evidence="1" id="KW-0805">Transcription regulation</keyword>
<keyword evidence="2" id="KW-0238">DNA-binding</keyword>
<dbReference type="InterPro" id="IPR000524">
    <property type="entry name" value="Tscrpt_reg_HTH_GntR"/>
</dbReference>
<dbReference type="GO" id="GO:0045892">
    <property type="term" value="P:negative regulation of DNA-templated transcription"/>
    <property type="evidence" value="ECO:0007669"/>
    <property type="project" value="TreeGrafter"/>
</dbReference>
<dbReference type="PROSITE" id="PS50949">
    <property type="entry name" value="HTH_GNTR"/>
    <property type="match status" value="1"/>
</dbReference>
<dbReference type="Pfam" id="PF07702">
    <property type="entry name" value="UTRA"/>
    <property type="match status" value="1"/>
</dbReference>
<dbReference type="SUPFAM" id="SSF46785">
    <property type="entry name" value="Winged helix' DNA-binding domain"/>
    <property type="match status" value="1"/>
</dbReference>
<dbReference type="Gene3D" id="1.10.10.10">
    <property type="entry name" value="Winged helix-like DNA-binding domain superfamily/Winged helix DNA-binding domain"/>
    <property type="match status" value="1"/>
</dbReference>
<evidence type="ECO:0000256" key="2">
    <source>
        <dbReference type="ARBA" id="ARBA00023125"/>
    </source>
</evidence>
<sequence>MPPGDSPVAGRSIQRRFRLGKPIYVELAETLQQQIASGEYPVGSTLPPEMSLCEIHGVSRFTARAALAALQRQGLVTRRPRIGSVVVASSPQGSYSVQTNSASDVLRFSSAADLHLVSTEDVVADALLARELGCETGESWIKVSTFRDSPDTKVAASWTDFYLRPEHRSVIPMIGNKRGSVWQFLDELQQHPIDRIEQTVEACKIPRNVADILGVPPKSPALRTVYRLYREGESSRFYVAISLYPEGRFKLSQTLRRDR</sequence>
<dbReference type="KEGG" id="drg:H9K76_14490"/>
<dbReference type="PANTHER" id="PTHR44846:SF1">
    <property type="entry name" value="MANNOSYL-D-GLYCERATE TRANSPORT_METABOLISM SYSTEM REPRESSOR MNGR-RELATED"/>
    <property type="match status" value="1"/>
</dbReference>
<dbReference type="Gene3D" id="3.40.1410.10">
    <property type="entry name" value="Chorismate lyase-like"/>
    <property type="match status" value="1"/>
</dbReference>
<gene>
    <name evidence="5" type="ORF">H9K76_14490</name>
</gene>
<dbReference type="CDD" id="cd07377">
    <property type="entry name" value="WHTH_GntR"/>
    <property type="match status" value="1"/>
</dbReference>
<dbReference type="Proteomes" id="UP000515811">
    <property type="component" value="Chromosome"/>
</dbReference>
<protein>
    <submittedName>
        <fullName evidence="5">GntR family transcriptional regulator</fullName>
    </submittedName>
</protein>
<dbReference type="GO" id="GO:0003677">
    <property type="term" value="F:DNA binding"/>
    <property type="evidence" value="ECO:0007669"/>
    <property type="project" value="UniProtKB-KW"/>
</dbReference>
<dbReference type="InterPro" id="IPR036388">
    <property type="entry name" value="WH-like_DNA-bd_sf"/>
</dbReference>
<keyword evidence="3" id="KW-0804">Transcription</keyword>
<evidence type="ECO:0000313" key="6">
    <source>
        <dbReference type="Proteomes" id="UP000515811"/>
    </source>
</evidence>
<dbReference type="InterPro" id="IPR050679">
    <property type="entry name" value="Bact_HTH_transcr_reg"/>
</dbReference>
<evidence type="ECO:0000313" key="5">
    <source>
        <dbReference type="EMBL" id="QNN55812.1"/>
    </source>
</evidence>
<dbReference type="InterPro" id="IPR036390">
    <property type="entry name" value="WH_DNA-bd_sf"/>
</dbReference>
<keyword evidence="6" id="KW-1185">Reference proteome</keyword>
<dbReference type="PRINTS" id="PR00035">
    <property type="entry name" value="HTHGNTR"/>
</dbReference>
<dbReference type="InterPro" id="IPR011663">
    <property type="entry name" value="UTRA"/>
</dbReference>
<dbReference type="SUPFAM" id="SSF64288">
    <property type="entry name" value="Chorismate lyase-like"/>
    <property type="match status" value="1"/>
</dbReference>
<feature type="domain" description="HTH gntR-type" evidence="4">
    <location>
        <begin position="21"/>
        <end position="89"/>
    </location>
</feature>